<proteinExistence type="predicted"/>
<dbReference type="Proteomes" id="UP001152795">
    <property type="component" value="Unassembled WGS sequence"/>
</dbReference>
<reference evidence="1" key="1">
    <citation type="submission" date="2020-04" db="EMBL/GenBank/DDBJ databases">
        <authorList>
            <person name="Alioto T."/>
            <person name="Alioto T."/>
            <person name="Gomez Garrido J."/>
        </authorList>
    </citation>
    <scope>NUCLEOTIDE SEQUENCE</scope>
    <source>
        <strain evidence="1">A484AB</strain>
    </source>
</reference>
<evidence type="ECO:0000313" key="1">
    <source>
        <dbReference type="EMBL" id="CAB4002638.1"/>
    </source>
</evidence>
<keyword evidence="2" id="KW-1185">Reference proteome</keyword>
<protein>
    <submittedName>
        <fullName evidence="1">Uncharacterized protein</fullName>
    </submittedName>
</protein>
<accession>A0A6S7IHN6</accession>
<name>A0A6S7IHN6_PARCT</name>
<gene>
    <name evidence="1" type="ORF">PACLA_8A003445</name>
</gene>
<dbReference type="EMBL" id="CACRXK020004406">
    <property type="protein sequence ID" value="CAB4002638.1"/>
    <property type="molecule type" value="Genomic_DNA"/>
</dbReference>
<organism evidence="1 2">
    <name type="scientific">Paramuricea clavata</name>
    <name type="common">Red gorgonian</name>
    <name type="synonym">Violescent sea-whip</name>
    <dbReference type="NCBI Taxonomy" id="317549"/>
    <lineage>
        <taxon>Eukaryota</taxon>
        <taxon>Metazoa</taxon>
        <taxon>Cnidaria</taxon>
        <taxon>Anthozoa</taxon>
        <taxon>Octocorallia</taxon>
        <taxon>Malacalcyonacea</taxon>
        <taxon>Plexauridae</taxon>
        <taxon>Paramuricea</taxon>
    </lineage>
</organism>
<evidence type="ECO:0000313" key="2">
    <source>
        <dbReference type="Proteomes" id="UP001152795"/>
    </source>
</evidence>
<sequence length="105" mass="12395">MEMGISYPCTWKPNSISFIKFSKRARPNSLFWSFKRSGLDCESTHRQRMNFIYVESNSVKLLSSWLLRSYQVDSIHSENHIRNGNYIYTSGAKNHQETRCYVIGY</sequence>
<dbReference type="AlphaFoldDB" id="A0A6S7IHN6"/>
<comment type="caution">
    <text evidence="1">The sequence shown here is derived from an EMBL/GenBank/DDBJ whole genome shotgun (WGS) entry which is preliminary data.</text>
</comment>